<organism evidence="1">
    <name type="scientific">marine sediment metagenome</name>
    <dbReference type="NCBI Taxonomy" id="412755"/>
    <lineage>
        <taxon>unclassified sequences</taxon>
        <taxon>metagenomes</taxon>
        <taxon>ecological metagenomes</taxon>
    </lineage>
</organism>
<evidence type="ECO:0000313" key="1">
    <source>
        <dbReference type="EMBL" id="GAH09010.1"/>
    </source>
</evidence>
<name>X1DL77_9ZZZZ</name>
<reference evidence="1" key="1">
    <citation type="journal article" date="2014" name="Front. Microbiol.">
        <title>High frequency of phylogenetically diverse reductive dehalogenase-homologous genes in deep subseafloor sedimentary metagenomes.</title>
        <authorList>
            <person name="Kawai M."/>
            <person name="Futagami T."/>
            <person name="Toyoda A."/>
            <person name="Takaki Y."/>
            <person name="Nishi S."/>
            <person name="Hori S."/>
            <person name="Arai W."/>
            <person name="Tsubouchi T."/>
            <person name="Morono Y."/>
            <person name="Uchiyama I."/>
            <person name="Ito T."/>
            <person name="Fujiyama A."/>
            <person name="Inagaki F."/>
            <person name="Takami H."/>
        </authorList>
    </citation>
    <scope>NUCLEOTIDE SEQUENCE</scope>
    <source>
        <strain evidence="1">Expedition CK06-06</strain>
    </source>
</reference>
<dbReference type="Pfam" id="PF13565">
    <property type="entry name" value="HTH_32"/>
    <property type="match status" value="1"/>
</dbReference>
<sequence>MSEAMTPALINQHIGADDQAQRPGLWIRLRIMVLCRHDIASRQIARFLGCHVQTVRTWGARFAHQESIRDRARPGAKPVFGEEISQKIIAFFCQFETLPGYARWTLSTACQYFQENPDYLGSDITISRASVQRLLNAHALKPHRYRYFLQLSDADFFPKMEHIIEVYATVPKNLYCFDECTGIQALETVAPALPVAPKRPEYREVEYIRHGAISV</sequence>
<dbReference type="SUPFAM" id="SSF46689">
    <property type="entry name" value="Homeodomain-like"/>
    <property type="match status" value="1"/>
</dbReference>
<dbReference type="InterPro" id="IPR009057">
    <property type="entry name" value="Homeodomain-like_sf"/>
</dbReference>
<dbReference type="AlphaFoldDB" id="X1DL77"/>
<accession>X1DL77</accession>
<proteinExistence type="predicted"/>
<feature type="non-terminal residue" evidence="1">
    <location>
        <position position="215"/>
    </location>
</feature>
<gene>
    <name evidence="1" type="ORF">S01H4_53877</name>
</gene>
<comment type="caution">
    <text evidence="1">The sequence shown here is derived from an EMBL/GenBank/DDBJ whole genome shotgun (WGS) entry which is preliminary data.</text>
</comment>
<dbReference type="EMBL" id="BART01030946">
    <property type="protein sequence ID" value="GAH09010.1"/>
    <property type="molecule type" value="Genomic_DNA"/>
</dbReference>
<protein>
    <submittedName>
        <fullName evidence="1">Uncharacterized protein</fullName>
    </submittedName>
</protein>